<keyword evidence="2" id="KW-0677">Repeat</keyword>
<evidence type="ECO:0000256" key="2">
    <source>
        <dbReference type="ARBA" id="ARBA00022737"/>
    </source>
</evidence>
<dbReference type="InterPro" id="IPR038081">
    <property type="entry name" value="CalX-like_sf"/>
</dbReference>
<dbReference type="GO" id="GO:0016020">
    <property type="term" value="C:membrane"/>
    <property type="evidence" value="ECO:0007669"/>
    <property type="project" value="InterPro"/>
</dbReference>
<dbReference type="AlphaFoldDB" id="A0A9D2KUV9"/>
<dbReference type="SUPFAM" id="SSF141072">
    <property type="entry name" value="CalX-like"/>
    <property type="match status" value="1"/>
</dbReference>
<dbReference type="PROSITE" id="PS51257">
    <property type="entry name" value="PROKAR_LIPOPROTEIN"/>
    <property type="match status" value="1"/>
</dbReference>
<evidence type="ECO:0000256" key="4">
    <source>
        <dbReference type="SAM" id="SignalP"/>
    </source>
</evidence>
<keyword evidence="1 4" id="KW-0732">Signal</keyword>
<evidence type="ECO:0000256" key="3">
    <source>
        <dbReference type="ARBA" id="ARBA00022837"/>
    </source>
</evidence>
<evidence type="ECO:0000313" key="7">
    <source>
        <dbReference type="Proteomes" id="UP000823860"/>
    </source>
</evidence>
<reference evidence="6" key="1">
    <citation type="journal article" date="2021" name="PeerJ">
        <title>Extensive microbial diversity within the chicken gut microbiome revealed by metagenomics and culture.</title>
        <authorList>
            <person name="Gilroy R."/>
            <person name="Ravi A."/>
            <person name="Getino M."/>
            <person name="Pursley I."/>
            <person name="Horton D.L."/>
            <person name="Alikhan N.F."/>
            <person name="Baker D."/>
            <person name="Gharbi K."/>
            <person name="Hall N."/>
            <person name="Watson M."/>
            <person name="Adriaenssens E.M."/>
            <person name="Foster-Nyarko E."/>
            <person name="Jarju S."/>
            <person name="Secka A."/>
            <person name="Antonio M."/>
            <person name="Oren A."/>
            <person name="Chaudhuri R.R."/>
            <person name="La Ragione R."/>
            <person name="Hildebrand F."/>
            <person name="Pallen M.J."/>
        </authorList>
    </citation>
    <scope>NUCLEOTIDE SEQUENCE</scope>
    <source>
        <strain evidence="6">ChiHecec1B25-7008</strain>
    </source>
</reference>
<keyword evidence="3" id="KW-0106">Calcium</keyword>
<feature type="domain" description="Calx-beta" evidence="5">
    <location>
        <begin position="21"/>
        <end position="122"/>
    </location>
</feature>
<reference evidence="6" key="2">
    <citation type="submission" date="2021-04" db="EMBL/GenBank/DDBJ databases">
        <authorList>
            <person name="Gilroy R."/>
        </authorList>
    </citation>
    <scope>NUCLEOTIDE SEQUENCE</scope>
    <source>
        <strain evidence="6">ChiHecec1B25-7008</strain>
    </source>
</reference>
<protein>
    <recommendedName>
        <fullName evidence="5">Calx-beta domain-containing protein</fullName>
    </recommendedName>
</protein>
<dbReference type="GO" id="GO:0007154">
    <property type="term" value="P:cell communication"/>
    <property type="evidence" value="ECO:0007669"/>
    <property type="project" value="InterPro"/>
</dbReference>
<accession>A0A9D2KUV9</accession>
<organism evidence="6 7">
    <name type="scientific">Candidatus Bacteroides intestinavium</name>
    <dbReference type="NCBI Taxonomy" id="2838469"/>
    <lineage>
        <taxon>Bacteria</taxon>
        <taxon>Pseudomonadati</taxon>
        <taxon>Bacteroidota</taxon>
        <taxon>Bacteroidia</taxon>
        <taxon>Bacteroidales</taxon>
        <taxon>Bacteroidaceae</taxon>
        <taxon>Bacteroides</taxon>
    </lineage>
</organism>
<evidence type="ECO:0000259" key="5">
    <source>
        <dbReference type="SMART" id="SM00237"/>
    </source>
</evidence>
<feature type="signal peptide" evidence="4">
    <location>
        <begin position="1"/>
        <end position="17"/>
    </location>
</feature>
<dbReference type="Proteomes" id="UP000823860">
    <property type="component" value="Unassembled WGS sequence"/>
</dbReference>
<gene>
    <name evidence="6" type="ORF">H9785_11265</name>
</gene>
<name>A0A9D2KUV9_9BACE</name>
<sequence length="298" mass="32189">MKQLKYYAMALAALAFAACSDDEEVAMNNTSATVGFENAQVTYNENAGLITVPFVVEGEQNGAIRVNFSVQAGTAVENEHYIVTTNTILIPADDNTGYGCEIRLIDDDMTENDDRTLTITINSVEGASVGTNSTCQMTIADVDKDPYYKLMGTYTLSAVDAYNGGNVSFTVTLTGGSTLEEQEANEHKRYVAVGFDNSVTTNEPWIIEYNESSQQLTVVQGDFFATGLNFGSFIGSVAIIPMTSDANEATELVGTWSEDFNSITFDEGGLLGVGVYDDDSGQYMGFYSVYGNVVMTKQ</sequence>
<evidence type="ECO:0000256" key="1">
    <source>
        <dbReference type="ARBA" id="ARBA00022729"/>
    </source>
</evidence>
<dbReference type="Pfam" id="PF03160">
    <property type="entry name" value="Calx-beta"/>
    <property type="match status" value="1"/>
</dbReference>
<dbReference type="Gene3D" id="2.60.40.2030">
    <property type="match status" value="1"/>
</dbReference>
<dbReference type="EMBL" id="DWZE01000136">
    <property type="protein sequence ID" value="HJA84529.1"/>
    <property type="molecule type" value="Genomic_DNA"/>
</dbReference>
<comment type="caution">
    <text evidence="6">The sequence shown here is derived from an EMBL/GenBank/DDBJ whole genome shotgun (WGS) entry which is preliminary data.</text>
</comment>
<dbReference type="SMART" id="SM00237">
    <property type="entry name" value="Calx_beta"/>
    <property type="match status" value="1"/>
</dbReference>
<dbReference type="InterPro" id="IPR003644">
    <property type="entry name" value="Calx_beta"/>
</dbReference>
<feature type="chain" id="PRO_5039226657" description="Calx-beta domain-containing protein" evidence="4">
    <location>
        <begin position="18"/>
        <end position="298"/>
    </location>
</feature>
<proteinExistence type="predicted"/>
<evidence type="ECO:0000313" key="6">
    <source>
        <dbReference type="EMBL" id="HJA84529.1"/>
    </source>
</evidence>